<dbReference type="InterPro" id="IPR012334">
    <property type="entry name" value="Pectin_lyas_fold"/>
</dbReference>
<proteinExistence type="predicted"/>
<reference evidence="1 2" key="1">
    <citation type="journal article" date="2016" name="Nat. Commun.">
        <title>Thousands of microbial genomes shed light on interconnected biogeochemical processes in an aquifer system.</title>
        <authorList>
            <person name="Anantharaman K."/>
            <person name="Brown C.T."/>
            <person name="Hug L.A."/>
            <person name="Sharon I."/>
            <person name="Castelle C.J."/>
            <person name="Probst A.J."/>
            <person name="Thomas B.C."/>
            <person name="Singh A."/>
            <person name="Wilkins M.J."/>
            <person name="Karaoz U."/>
            <person name="Brodie E.L."/>
            <person name="Williams K.H."/>
            <person name="Hubbard S.S."/>
            <person name="Banfield J.F."/>
        </authorList>
    </citation>
    <scope>NUCLEOTIDE SEQUENCE [LARGE SCALE GENOMIC DNA]</scope>
</reference>
<dbReference type="SUPFAM" id="SSF51126">
    <property type="entry name" value="Pectin lyase-like"/>
    <property type="match status" value="1"/>
</dbReference>
<evidence type="ECO:0000313" key="1">
    <source>
        <dbReference type="EMBL" id="OGE42132.1"/>
    </source>
</evidence>
<dbReference type="Proteomes" id="UP000178565">
    <property type="component" value="Unassembled WGS sequence"/>
</dbReference>
<dbReference type="Gene3D" id="2.160.20.10">
    <property type="entry name" value="Single-stranded right-handed beta-helix, Pectin lyase-like"/>
    <property type="match status" value="1"/>
</dbReference>
<dbReference type="AlphaFoldDB" id="A0A1F5KMN1"/>
<name>A0A1F5KMN1_9BACT</name>
<evidence type="ECO:0008006" key="3">
    <source>
        <dbReference type="Google" id="ProtNLM"/>
    </source>
</evidence>
<sequence>MSIVTVNNMNIKINHYLSVFLLFLIFFSVFSPPVLAAKNPKRIVVGAKLKEYKPPANRQCDIKVPKQYATIQAGINAAVNGDTVCVDKGIYNEDVLINKSIKLSGRKNLKTIINGQDPNAQGAVAITANNVTLEGFLINGVGTNFSQTAVAINGSDSGPVSEAIIQYNRVVAGSGEIALRTVRVQNSIIQNNILEGNNSPYVAALAGLDGVGSTNNGFINNTFIGTVNAIDRSDTGITLDAATPYSLVKQNVFNTSGGLILVATNNTSIVNENNFNSSTSIKVASTWGTPLNAENNWWGDLDPSDNIQGSVDYTPFATNPFAEN</sequence>
<dbReference type="STRING" id="1797785.A3B45_00560"/>
<accession>A0A1F5KMN1</accession>
<dbReference type="EMBL" id="MFDM01000030">
    <property type="protein sequence ID" value="OGE42132.1"/>
    <property type="molecule type" value="Genomic_DNA"/>
</dbReference>
<dbReference type="InterPro" id="IPR011050">
    <property type="entry name" value="Pectin_lyase_fold/virulence"/>
</dbReference>
<protein>
    <recommendedName>
        <fullName evidence="3">Right handed beta helix domain-containing protein</fullName>
    </recommendedName>
</protein>
<gene>
    <name evidence="1" type="ORF">A3B45_00560</name>
</gene>
<comment type="caution">
    <text evidence="1">The sequence shown here is derived from an EMBL/GenBank/DDBJ whole genome shotgun (WGS) entry which is preliminary data.</text>
</comment>
<evidence type="ECO:0000313" key="2">
    <source>
        <dbReference type="Proteomes" id="UP000178565"/>
    </source>
</evidence>
<organism evidence="1 2">
    <name type="scientific">Candidatus Daviesbacteria bacterium RIFCSPLOWO2_01_FULL_39_12</name>
    <dbReference type="NCBI Taxonomy" id="1797785"/>
    <lineage>
        <taxon>Bacteria</taxon>
        <taxon>Candidatus Daviesiibacteriota</taxon>
    </lineage>
</organism>